<feature type="region of interest" description="Disordered" evidence="5">
    <location>
        <begin position="205"/>
        <end position="488"/>
    </location>
</feature>
<reference evidence="8" key="2">
    <citation type="submission" date="2023-05" db="EMBL/GenBank/DDBJ databases">
        <authorList>
            <consortium name="Lawrence Berkeley National Laboratory"/>
            <person name="Steindorff A."/>
            <person name="Hensen N."/>
            <person name="Bonometti L."/>
            <person name="Westerberg I."/>
            <person name="Brannstrom I.O."/>
            <person name="Guillou S."/>
            <person name="Cros-Aarteil S."/>
            <person name="Calhoun S."/>
            <person name="Haridas S."/>
            <person name="Kuo A."/>
            <person name="Mondo S."/>
            <person name="Pangilinan J."/>
            <person name="Riley R."/>
            <person name="Labutti K."/>
            <person name="Andreopoulos B."/>
            <person name="Lipzen A."/>
            <person name="Chen C."/>
            <person name="Yanf M."/>
            <person name="Daum C."/>
            <person name="Ng V."/>
            <person name="Clum A."/>
            <person name="Ohm R."/>
            <person name="Martin F."/>
            <person name="Silar P."/>
            <person name="Natvig D."/>
            <person name="Lalanne C."/>
            <person name="Gautier V."/>
            <person name="Ament-Velasquez S.L."/>
            <person name="Kruys A."/>
            <person name="Hutchinson M.I."/>
            <person name="Powell A.J."/>
            <person name="Barry K."/>
            <person name="Miller A.N."/>
            <person name="Grigoriev I.V."/>
            <person name="Debuchy R."/>
            <person name="Gladieux P."/>
            <person name="Thoren M.H."/>
            <person name="Johannesson H."/>
        </authorList>
    </citation>
    <scope>NUCLEOTIDE SEQUENCE</scope>
    <source>
        <strain evidence="8">CBS 508.74</strain>
    </source>
</reference>
<dbReference type="InterPro" id="IPR009571">
    <property type="entry name" value="SUR7/Rim9-like_fungi"/>
</dbReference>
<feature type="compositionally biased region" description="Gly residues" evidence="5">
    <location>
        <begin position="350"/>
        <end position="362"/>
    </location>
</feature>
<name>A0AAN6TN80_9PEZI</name>
<keyword evidence="3 6" id="KW-1133">Transmembrane helix</keyword>
<dbReference type="PANTHER" id="PTHR28013:SF3">
    <property type="entry name" value="PROTEIN DCV1-RELATED"/>
    <property type="match status" value="1"/>
</dbReference>
<feature type="compositionally biased region" description="Low complexity" evidence="5">
    <location>
        <begin position="378"/>
        <end position="387"/>
    </location>
</feature>
<sequence length="698" mass="73695">MLRPATPLSVLLFAAFALLLLSVLSTPIINVIPLGSWNGVNFGVFGYCDSNGCTPVEIGYDVRPLFSNDFDLDSGTRSTLSALLVIHPVAAFITLVMLVLAVIAHLHSPSHSARYLLLLFIVGILNFLLCLLSFLVDVLLFVPHMAWGSYVVLAATILVALSGLVSCAMRRTIVSRKARKKRIAENAEMSGENYYNRQAQQVTAPVTSSTLQPTVPMVSGANGGADTLPEFASFEKKDDRSSDERIPLTARSPTDRSPGTFTNDQTTLVSDASGPRSPTDMAPPRSMSTTPGSRDQYGNPLPPQAGYPMRQPSYERVNSPPRGGMGYRGRGGYPGPGRGGYNGYGPPPGGRGGYGSPVRGGYGPPPGGRGGYGPPPRCYGGPSIRGGRPPPPNYPGPQGSYDRRPSAPGQYGPGPYGAGQASPGPPSAPAYGNQSVSNLSAGGYDELPRAESPPPLPGIDDSVHIGQAMEMDATTSSPAHSAQGFGQFGIRDSDSDVAGMLALQQARMGGRHDTYMSETSRYSEDENTYVPPRQAWNQGPGRNSPHAPSPLSTAGPVAELPDHRSPVPQQPVPPPGEYYEDVDPRFAVPPAVPRPATPPIPTTTNPYEDIPQGSRSPAESERSALTSISQRGVNPRWNQAPPPPSAPGYGSSVIPRRPVNRSADMLLGSNPDFQLSARGSPLRPAGTSVPDSAYSKAT</sequence>
<evidence type="ECO:0000256" key="4">
    <source>
        <dbReference type="ARBA" id="ARBA00023136"/>
    </source>
</evidence>
<dbReference type="GeneID" id="89934925"/>
<protein>
    <submittedName>
        <fullName evidence="8">Pali-domain-containing protein</fullName>
    </submittedName>
</protein>
<dbReference type="InterPro" id="IPR051380">
    <property type="entry name" value="pH-response_reg_palI/RIM9"/>
</dbReference>
<feature type="compositionally biased region" description="Pro residues" evidence="5">
    <location>
        <begin position="363"/>
        <end position="377"/>
    </location>
</feature>
<evidence type="ECO:0000256" key="3">
    <source>
        <dbReference type="ARBA" id="ARBA00022989"/>
    </source>
</evidence>
<feature type="compositionally biased region" description="Gly residues" evidence="5">
    <location>
        <begin position="323"/>
        <end position="343"/>
    </location>
</feature>
<dbReference type="GO" id="GO:0035838">
    <property type="term" value="C:growing cell tip"/>
    <property type="evidence" value="ECO:0007669"/>
    <property type="project" value="TreeGrafter"/>
</dbReference>
<feature type="signal peptide" evidence="7">
    <location>
        <begin position="1"/>
        <end position="25"/>
    </location>
</feature>
<evidence type="ECO:0000256" key="5">
    <source>
        <dbReference type="SAM" id="MobiDB-lite"/>
    </source>
</evidence>
<gene>
    <name evidence="8" type="ORF">N656DRAFT_699646</name>
</gene>
<evidence type="ECO:0000256" key="1">
    <source>
        <dbReference type="ARBA" id="ARBA00004141"/>
    </source>
</evidence>
<organism evidence="8 9">
    <name type="scientific">Canariomyces notabilis</name>
    <dbReference type="NCBI Taxonomy" id="2074819"/>
    <lineage>
        <taxon>Eukaryota</taxon>
        <taxon>Fungi</taxon>
        <taxon>Dikarya</taxon>
        <taxon>Ascomycota</taxon>
        <taxon>Pezizomycotina</taxon>
        <taxon>Sordariomycetes</taxon>
        <taxon>Sordariomycetidae</taxon>
        <taxon>Sordariales</taxon>
        <taxon>Chaetomiaceae</taxon>
        <taxon>Canariomyces</taxon>
    </lineage>
</organism>
<comment type="subcellular location">
    <subcellularLocation>
        <location evidence="1">Membrane</location>
        <topology evidence="1">Multi-pass membrane protein</topology>
    </subcellularLocation>
</comment>
<feature type="transmembrane region" description="Helical" evidence="6">
    <location>
        <begin position="80"/>
        <end position="103"/>
    </location>
</feature>
<dbReference type="Proteomes" id="UP001302812">
    <property type="component" value="Unassembled WGS sequence"/>
</dbReference>
<comment type="caution">
    <text evidence="8">The sequence shown here is derived from an EMBL/GenBank/DDBJ whole genome shotgun (WGS) entry which is preliminary data.</text>
</comment>
<feature type="chain" id="PRO_5042918764" evidence="7">
    <location>
        <begin position="26"/>
        <end position="698"/>
    </location>
</feature>
<accession>A0AAN6TN80</accession>
<keyword evidence="4 6" id="KW-0472">Membrane</keyword>
<dbReference type="GO" id="GO:0032153">
    <property type="term" value="C:cell division site"/>
    <property type="evidence" value="ECO:0007669"/>
    <property type="project" value="TreeGrafter"/>
</dbReference>
<keyword evidence="7" id="KW-0732">Signal</keyword>
<feature type="transmembrane region" description="Helical" evidence="6">
    <location>
        <begin position="147"/>
        <end position="169"/>
    </location>
</feature>
<keyword evidence="2 6" id="KW-0812">Transmembrane</keyword>
<evidence type="ECO:0000313" key="9">
    <source>
        <dbReference type="Proteomes" id="UP001302812"/>
    </source>
</evidence>
<evidence type="ECO:0000256" key="2">
    <source>
        <dbReference type="ARBA" id="ARBA00022692"/>
    </source>
</evidence>
<evidence type="ECO:0000313" key="8">
    <source>
        <dbReference type="EMBL" id="KAK4117559.1"/>
    </source>
</evidence>
<feature type="transmembrane region" description="Helical" evidence="6">
    <location>
        <begin position="115"/>
        <end position="141"/>
    </location>
</feature>
<dbReference type="EMBL" id="MU853332">
    <property type="protein sequence ID" value="KAK4117559.1"/>
    <property type="molecule type" value="Genomic_DNA"/>
</dbReference>
<dbReference type="PANTHER" id="PTHR28013">
    <property type="entry name" value="PROTEIN DCV1-RELATED"/>
    <property type="match status" value="1"/>
</dbReference>
<dbReference type="RefSeq" id="XP_064675129.1">
    <property type="nucleotide sequence ID" value="XM_064810800.1"/>
</dbReference>
<feature type="compositionally biased region" description="Polar residues" evidence="5">
    <location>
        <begin position="251"/>
        <end position="270"/>
    </location>
</feature>
<reference evidence="8" key="1">
    <citation type="journal article" date="2023" name="Mol. Phylogenet. Evol.">
        <title>Genome-scale phylogeny and comparative genomics of the fungal order Sordariales.</title>
        <authorList>
            <person name="Hensen N."/>
            <person name="Bonometti L."/>
            <person name="Westerberg I."/>
            <person name="Brannstrom I.O."/>
            <person name="Guillou S."/>
            <person name="Cros-Aarteil S."/>
            <person name="Calhoun S."/>
            <person name="Haridas S."/>
            <person name="Kuo A."/>
            <person name="Mondo S."/>
            <person name="Pangilinan J."/>
            <person name="Riley R."/>
            <person name="LaButti K."/>
            <person name="Andreopoulos B."/>
            <person name="Lipzen A."/>
            <person name="Chen C."/>
            <person name="Yan M."/>
            <person name="Daum C."/>
            <person name="Ng V."/>
            <person name="Clum A."/>
            <person name="Steindorff A."/>
            <person name="Ohm R.A."/>
            <person name="Martin F."/>
            <person name="Silar P."/>
            <person name="Natvig D.O."/>
            <person name="Lalanne C."/>
            <person name="Gautier V."/>
            <person name="Ament-Velasquez S.L."/>
            <person name="Kruys A."/>
            <person name="Hutchinson M.I."/>
            <person name="Powell A.J."/>
            <person name="Barry K."/>
            <person name="Miller A.N."/>
            <person name="Grigoriev I.V."/>
            <person name="Debuchy R."/>
            <person name="Gladieux P."/>
            <person name="Hiltunen Thoren M."/>
            <person name="Johannesson H."/>
        </authorList>
    </citation>
    <scope>NUCLEOTIDE SEQUENCE</scope>
    <source>
        <strain evidence="8">CBS 508.74</strain>
    </source>
</reference>
<feature type="compositionally biased region" description="Polar residues" evidence="5">
    <location>
        <begin position="613"/>
        <end position="632"/>
    </location>
</feature>
<keyword evidence="9" id="KW-1185">Reference proteome</keyword>
<dbReference type="GO" id="GO:0005886">
    <property type="term" value="C:plasma membrane"/>
    <property type="evidence" value="ECO:0007669"/>
    <property type="project" value="InterPro"/>
</dbReference>
<dbReference type="Pfam" id="PF06687">
    <property type="entry name" value="SUR7"/>
    <property type="match status" value="1"/>
</dbReference>
<evidence type="ECO:0000256" key="6">
    <source>
        <dbReference type="SAM" id="Phobius"/>
    </source>
</evidence>
<feature type="compositionally biased region" description="Basic and acidic residues" evidence="5">
    <location>
        <begin position="233"/>
        <end position="246"/>
    </location>
</feature>
<proteinExistence type="predicted"/>
<feature type="compositionally biased region" description="Pro residues" evidence="5">
    <location>
        <begin position="590"/>
        <end position="601"/>
    </location>
</feature>
<dbReference type="AlphaFoldDB" id="A0AAN6TN80"/>
<evidence type="ECO:0000256" key="7">
    <source>
        <dbReference type="SAM" id="SignalP"/>
    </source>
</evidence>
<feature type="region of interest" description="Disordered" evidence="5">
    <location>
        <begin position="507"/>
        <end position="698"/>
    </location>
</feature>